<dbReference type="RefSeq" id="YP_009274064.1">
    <property type="nucleotide sequence ID" value="NC_030913.1"/>
</dbReference>
<proteinExistence type="predicted"/>
<evidence type="ECO:0000256" key="1">
    <source>
        <dbReference type="SAM" id="MobiDB-lite"/>
    </source>
</evidence>
<dbReference type="EMBL" id="KU998234">
    <property type="protein sequence ID" value="ANA85331.1"/>
    <property type="molecule type" value="Genomic_DNA"/>
</dbReference>
<feature type="region of interest" description="Disordered" evidence="1">
    <location>
        <begin position="47"/>
        <end position="97"/>
    </location>
</feature>
<organism evidence="2 3">
    <name type="scientific">Gordonia phage Wizard</name>
    <dbReference type="NCBI Taxonomy" id="1838083"/>
    <lineage>
        <taxon>Viruses</taxon>
        <taxon>Duplodnaviria</taxon>
        <taxon>Heunggongvirae</taxon>
        <taxon>Uroviricota</taxon>
        <taxon>Caudoviricetes</taxon>
        <taxon>Stackebrandtviridae</taxon>
        <taxon>Frickvirinae</taxon>
        <taxon>Wizardvirus</taxon>
        <taxon>Wizardvirus wizard</taxon>
    </lineage>
</organism>
<dbReference type="OrthoDB" id="36217at10239"/>
<dbReference type="KEGG" id="vg:28800280"/>
<gene>
    <name evidence="2" type="primary">25</name>
    <name evidence="2" type="ORF">WIZARD_25</name>
</gene>
<dbReference type="GeneID" id="28800280"/>
<feature type="compositionally biased region" description="Low complexity" evidence="1">
    <location>
        <begin position="59"/>
        <end position="85"/>
    </location>
</feature>
<accession>A0A166Y208</accession>
<sequence length="97" mass="9794">MTEVTIKAAQRVAGLLPGAVVTVEKTDRIEKLIALGRVEVVDADGRAIDQDPLPTGSFAPADDPADAAATGLAAAQADAQEQASASGRRKKPTGDAG</sequence>
<keyword evidence="3" id="KW-1185">Reference proteome</keyword>
<dbReference type="Proteomes" id="UP000204215">
    <property type="component" value="Segment"/>
</dbReference>
<name>A0A166Y208_9CAUD</name>
<evidence type="ECO:0000313" key="3">
    <source>
        <dbReference type="Proteomes" id="UP000204215"/>
    </source>
</evidence>
<protein>
    <submittedName>
        <fullName evidence="2">Uncharacterized protein</fullName>
    </submittedName>
</protein>
<reference evidence="2 3" key="1">
    <citation type="submission" date="2016-03" db="EMBL/GenBank/DDBJ databases">
        <authorList>
            <person name="Montgomery M.T."/>
            <person name="Guerrero C.A."/>
            <person name="Mavrich T.N."/>
            <person name="Pope W.H."/>
            <person name="Garlena R.A."/>
            <person name="Russell D.A."/>
            <person name="Jacobs-Sera D."/>
            <person name="Hendrix R.W."/>
            <person name="Hatfull G.F."/>
        </authorList>
    </citation>
    <scope>NUCLEOTIDE SEQUENCE [LARGE SCALE GENOMIC DNA]</scope>
</reference>
<evidence type="ECO:0000313" key="2">
    <source>
        <dbReference type="EMBL" id="ANA85331.1"/>
    </source>
</evidence>